<dbReference type="GO" id="GO:0008168">
    <property type="term" value="F:methyltransferase activity"/>
    <property type="evidence" value="ECO:0007669"/>
    <property type="project" value="UniProtKB-KW"/>
</dbReference>
<sequence length="38" mass="4452">VLHDNARPHVAKVVKKYLETFKWDVLPYPPYFPDIAPS</sequence>
<feature type="non-terminal residue" evidence="1">
    <location>
        <position position="1"/>
    </location>
</feature>
<dbReference type="Gene3D" id="3.30.420.10">
    <property type="entry name" value="Ribonuclease H-like superfamily/Ribonuclease H"/>
    <property type="match status" value="1"/>
</dbReference>
<dbReference type="EMBL" id="GL451919">
    <property type="protein sequence ID" value="EFN78258.1"/>
    <property type="molecule type" value="Genomic_DNA"/>
</dbReference>
<keyword evidence="1" id="KW-0489">Methyltransferase</keyword>
<dbReference type="InterPro" id="IPR052709">
    <property type="entry name" value="Transposase-MT_Hybrid"/>
</dbReference>
<accession>E2C1C3</accession>
<proteinExistence type="predicted"/>
<dbReference type="InParanoid" id="E2C1C3"/>
<protein>
    <submittedName>
        <fullName evidence="1">Histone-lysine N-methyltransferase SETMAR</fullName>
    </submittedName>
</protein>
<dbReference type="GO" id="GO:0032259">
    <property type="term" value="P:methylation"/>
    <property type="evidence" value="ECO:0007669"/>
    <property type="project" value="UniProtKB-KW"/>
</dbReference>
<name>E2C1C3_HARSA</name>
<dbReference type="InterPro" id="IPR036397">
    <property type="entry name" value="RNaseH_sf"/>
</dbReference>
<reference evidence="1 2" key="1">
    <citation type="journal article" date="2010" name="Science">
        <title>Genomic comparison of the ants Camponotus floridanus and Harpegnathos saltator.</title>
        <authorList>
            <person name="Bonasio R."/>
            <person name="Zhang G."/>
            <person name="Ye C."/>
            <person name="Mutti N.S."/>
            <person name="Fang X."/>
            <person name="Qin N."/>
            <person name="Donahue G."/>
            <person name="Yang P."/>
            <person name="Li Q."/>
            <person name="Li C."/>
            <person name="Zhang P."/>
            <person name="Huang Z."/>
            <person name="Berger S.L."/>
            <person name="Reinberg D."/>
            <person name="Wang J."/>
            <person name="Liebig J."/>
        </authorList>
    </citation>
    <scope>NUCLEOTIDE SEQUENCE [LARGE SCALE GENOMIC DNA]</scope>
    <source>
        <strain evidence="1 2">R22 G/1</strain>
    </source>
</reference>
<dbReference type="GO" id="GO:0003676">
    <property type="term" value="F:nucleic acid binding"/>
    <property type="evidence" value="ECO:0007669"/>
    <property type="project" value="InterPro"/>
</dbReference>
<organism evidence="2">
    <name type="scientific">Harpegnathos saltator</name>
    <name type="common">Jerdon's jumping ant</name>
    <dbReference type="NCBI Taxonomy" id="610380"/>
    <lineage>
        <taxon>Eukaryota</taxon>
        <taxon>Metazoa</taxon>
        <taxon>Ecdysozoa</taxon>
        <taxon>Arthropoda</taxon>
        <taxon>Hexapoda</taxon>
        <taxon>Insecta</taxon>
        <taxon>Pterygota</taxon>
        <taxon>Neoptera</taxon>
        <taxon>Endopterygota</taxon>
        <taxon>Hymenoptera</taxon>
        <taxon>Apocrita</taxon>
        <taxon>Aculeata</taxon>
        <taxon>Formicoidea</taxon>
        <taxon>Formicidae</taxon>
        <taxon>Ponerinae</taxon>
        <taxon>Ponerini</taxon>
        <taxon>Harpegnathos</taxon>
    </lineage>
</organism>
<dbReference type="Proteomes" id="UP000008237">
    <property type="component" value="Unassembled WGS sequence"/>
</dbReference>
<feature type="non-terminal residue" evidence="1">
    <location>
        <position position="38"/>
    </location>
</feature>
<evidence type="ECO:0000313" key="2">
    <source>
        <dbReference type="Proteomes" id="UP000008237"/>
    </source>
</evidence>
<gene>
    <name evidence="1" type="ORF">EAI_01591</name>
</gene>
<keyword evidence="2" id="KW-1185">Reference proteome</keyword>
<dbReference type="PANTHER" id="PTHR46060:SF1">
    <property type="entry name" value="MARINER MOS1 TRANSPOSASE-LIKE PROTEIN"/>
    <property type="match status" value="1"/>
</dbReference>
<evidence type="ECO:0000313" key="1">
    <source>
        <dbReference type="EMBL" id="EFN78258.1"/>
    </source>
</evidence>
<keyword evidence="1" id="KW-0808">Transferase</keyword>
<dbReference type="PANTHER" id="PTHR46060">
    <property type="entry name" value="MARINER MOS1 TRANSPOSASE-LIKE PROTEIN"/>
    <property type="match status" value="1"/>
</dbReference>
<dbReference type="AlphaFoldDB" id="E2C1C3"/>